<name>A0A931MLY1_9SPHN</name>
<gene>
    <name evidence="2" type="ORF">I5E68_12905</name>
</gene>
<dbReference type="Pfam" id="PF13416">
    <property type="entry name" value="SBP_bac_8"/>
    <property type="match status" value="1"/>
</dbReference>
<dbReference type="PANTHER" id="PTHR30006:SF25">
    <property type="entry name" value="PHOSPHOGLYCERATE TRANSPORT REGULATORY PROTEIN PGTC"/>
    <property type="match status" value="1"/>
</dbReference>
<comment type="caution">
    <text evidence="2">The sequence shown here is derived from an EMBL/GenBank/DDBJ whole genome shotgun (WGS) entry which is preliminary data.</text>
</comment>
<evidence type="ECO:0000313" key="2">
    <source>
        <dbReference type="EMBL" id="MBH0113845.1"/>
    </source>
</evidence>
<protein>
    <submittedName>
        <fullName evidence="2">ABC transporter substrate-binding protein</fullName>
    </submittedName>
</protein>
<accession>A0A931MLY1</accession>
<proteinExistence type="predicted"/>
<sequence>MRIYLIFGVFIGGVIALALGLALTFSGSPAGLDEARREGEVQVYANVDSEAVAQLIAAFEARHTGVRVHFHDLTSDTLNARFLAEAKARKPGADIVWSSAMDMQAKLVNDGYALTYASPQSDALPEDAVWNAQSYKVTAEPVVLAYNRDLIAPQDVPRTHAALEVLLTSRRDELAGKLVMYDPASSSFGYLLLTQDIAATRDTHSLIDAIGRTRPRLMTTTRSMLDELAQGEAALAYNVVGPYAEQRAKADPRIGIVYPEDYTILTSRVAFIAREAPHPAAAKLFLDFLLSREGQQSLARAGLSPIRRDVSRVRLPAEQVRPIPGGPRLFVNLDPIKRARFLAQWNAALANQGPPE</sequence>
<evidence type="ECO:0000313" key="3">
    <source>
        <dbReference type="Proteomes" id="UP000617634"/>
    </source>
</evidence>
<dbReference type="SUPFAM" id="SSF53850">
    <property type="entry name" value="Periplasmic binding protein-like II"/>
    <property type="match status" value="1"/>
</dbReference>
<dbReference type="AlphaFoldDB" id="A0A931MLY1"/>
<dbReference type="RefSeq" id="WP_197164262.1">
    <property type="nucleotide sequence ID" value="NZ_JADZGI010000001.1"/>
</dbReference>
<evidence type="ECO:0000256" key="1">
    <source>
        <dbReference type="ARBA" id="ARBA00022729"/>
    </source>
</evidence>
<dbReference type="Proteomes" id="UP000617634">
    <property type="component" value="Unassembled WGS sequence"/>
</dbReference>
<organism evidence="2 3">
    <name type="scientific">Novosphingobium aureum</name>
    <dbReference type="NCBI Taxonomy" id="2792964"/>
    <lineage>
        <taxon>Bacteria</taxon>
        <taxon>Pseudomonadati</taxon>
        <taxon>Pseudomonadota</taxon>
        <taxon>Alphaproteobacteria</taxon>
        <taxon>Sphingomonadales</taxon>
        <taxon>Sphingomonadaceae</taxon>
        <taxon>Novosphingobium</taxon>
    </lineage>
</organism>
<keyword evidence="1" id="KW-0732">Signal</keyword>
<dbReference type="EMBL" id="JADZGI010000001">
    <property type="protein sequence ID" value="MBH0113845.1"/>
    <property type="molecule type" value="Genomic_DNA"/>
</dbReference>
<keyword evidence="3" id="KW-1185">Reference proteome</keyword>
<dbReference type="InterPro" id="IPR006059">
    <property type="entry name" value="SBP"/>
</dbReference>
<dbReference type="GO" id="GO:0030288">
    <property type="term" value="C:outer membrane-bounded periplasmic space"/>
    <property type="evidence" value="ECO:0007669"/>
    <property type="project" value="TreeGrafter"/>
</dbReference>
<reference evidence="2" key="1">
    <citation type="submission" date="2020-11" db="EMBL/GenBank/DDBJ databases">
        <title>Novosphingobium aureum sp. nov., a marine bacterium isolated from sediment of a salt flat.</title>
        <authorList>
            <person name="Yoo Y."/>
            <person name="Kim J.-J."/>
        </authorList>
    </citation>
    <scope>NUCLEOTIDE SEQUENCE</scope>
    <source>
        <strain evidence="2">YJ-S2-02</strain>
    </source>
</reference>
<dbReference type="PANTHER" id="PTHR30006">
    <property type="entry name" value="THIAMINE-BINDING PERIPLASMIC PROTEIN-RELATED"/>
    <property type="match status" value="1"/>
</dbReference>
<dbReference type="Gene3D" id="3.40.190.10">
    <property type="entry name" value="Periplasmic binding protein-like II"/>
    <property type="match status" value="2"/>
</dbReference>